<evidence type="ECO:0000259" key="4">
    <source>
        <dbReference type="Pfam" id="PF01648"/>
    </source>
</evidence>
<dbReference type="OrthoDB" id="8210607at2"/>
<keyword evidence="1 6" id="KW-0808">Transferase</keyword>
<dbReference type="PANTHER" id="PTHR38096">
    <property type="entry name" value="ENTEROBACTIN SYNTHASE COMPONENT D"/>
    <property type="match status" value="1"/>
</dbReference>
<dbReference type="STRING" id="405564.SAMN04487905_11277"/>
<evidence type="ECO:0000256" key="3">
    <source>
        <dbReference type="PIRSR" id="PIRSR603542-2"/>
    </source>
</evidence>
<dbReference type="InterPro" id="IPR041354">
    <property type="entry name" value="4PPT_N"/>
</dbReference>
<evidence type="ECO:0000256" key="1">
    <source>
        <dbReference type="ARBA" id="ARBA00022679"/>
    </source>
</evidence>
<name>A0A1H0WH44_9ACTN</name>
<reference evidence="7" key="1">
    <citation type="submission" date="2016-10" db="EMBL/GenBank/DDBJ databases">
        <authorList>
            <person name="Varghese N."/>
            <person name="Submissions S."/>
        </authorList>
    </citation>
    <scope>NUCLEOTIDE SEQUENCE [LARGE SCALE GENOMIC DNA]</scope>
    <source>
        <strain evidence="7">DSM 46732</strain>
    </source>
</reference>
<gene>
    <name evidence="6" type="ORF">SAMN04487905_11277</name>
</gene>
<dbReference type="Pfam" id="PF17837">
    <property type="entry name" value="4PPT_N"/>
    <property type="match status" value="1"/>
</dbReference>
<dbReference type="GO" id="GO:0008897">
    <property type="term" value="F:holo-[acyl-carrier-protein] synthase activity"/>
    <property type="evidence" value="ECO:0007669"/>
    <property type="project" value="InterPro"/>
</dbReference>
<keyword evidence="3" id="KW-0460">Magnesium</keyword>
<dbReference type="Proteomes" id="UP000199497">
    <property type="component" value="Unassembled WGS sequence"/>
</dbReference>
<proteinExistence type="predicted"/>
<feature type="binding site" evidence="2">
    <location>
        <position position="39"/>
    </location>
    <ligand>
        <name>CoA</name>
        <dbReference type="ChEBI" id="CHEBI:57287"/>
    </ligand>
</feature>
<comment type="cofactor">
    <cofactor evidence="3">
        <name>Mg(2+)</name>
        <dbReference type="ChEBI" id="CHEBI:18420"/>
    </cofactor>
</comment>
<keyword evidence="3" id="KW-0479">Metal-binding</keyword>
<dbReference type="EMBL" id="FNJR01000012">
    <property type="protein sequence ID" value="SDP89928.1"/>
    <property type="molecule type" value="Genomic_DNA"/>
</dbReference>
<dbReference type="GO" id="GO:0009366">
    <property type="term" value="C:enterobactin synthetase complex"/>
    <property type="evidence" value="ECO:0007669"/>
    <property type="project" value="InterPro"/>
</dbReference>
<feature type="binding site" evidence="2">
    <location>
        <position position="47"/>
    </location>
    <ligand>
        <name>CoA</name>
        <dbReference type="ChEBI" id="CHEBI:57287"/>
    </ligand>
</feature>
<feature type="binding site" evidence="2">
    <location>
        <position position="161"/>
    </location>
    <ligand>
        <name>CoA</name>
        <dbReference type="ChEBI" id="CHEBI:57287"/>
    </ligand>
</feature>
<feature type="binding site" evidence="3">
    <location>
        <position position="105"/>
    </location>
    <ligand>
        <name>Mg(2+)</name>
        <dbReference type="ChEBI" id="CHEBI:18420"/>
    </ligand>
</feature>
<feature type="binding site" evidence="3">
    <location>
        <position position="106"/>
    </location>
    <ligand>
        <name>Mg(2+)</name>
        <dbReference type="ChEBI" id="CHEBI:18420"/>
    </ligand>
</feature>
<dbReference type="InterPro" id="IPR037143">
    <property type="entry name" value="4-PPantetheinyl_Trfase_dom_sf"/>
</dbReference>
<dbReference type="PRINTS" id="PR01399">
    <property type="entry name" value="ENTSNTHTASED"/>
</dbReference>
<evidence type="ECO:0000313" key="6">
    <source>
        <dbReference type="EMBL" id="SDP89928.1"/>
    </source>
</evidence>
<evidence type="ECO:0000259" key="5">
    <source>
        <dbReference type="Pfam" id="PF17837"/>
    </source>
</evidence>
<feature type="binding site" evidence="2">
    <location>
        <position position="105"/>
    </location>
    <ligand>
        <name>CoA</name>
        <dbReference type="ChEBI" id="CHEBI:57287"/>
    </ligand>
</feature>
<sequence length="215" mass="23439">MIEGILPRAVVSAEVFGDDPHARLLPEEEQYVARAVDKRRREFTAARSCARRALAELGHPGFAVHSGERREPLWPSGVVGSITHCQGYCAAVVAPVEEVRSLGIDAEPDDVLPDGVLEQVTVERERELLAGLPTGVNWDRLLFSAKESVYKAWFPLTGRWLGFGDAFVRIDPAGEFHAELVGDPAPSSVGELTGFSGRFRFETGLVVTAVTVFPD</sequence>
<evidence type="ECO:0000256" key="2">
    <source>
        <dbReference type="PIRSR" id="PIRSR603542-1"/>
    </source>
</evidence>
<feature type="binding site" evidence="2">
    <location>
        <begin position="83"/>
        <end position="84"/>
    </location>
    <ligand>
        <name>CoA</name>
        <dbReference type="ChEBI" id="CHEBI:57287"/>
    </ligand>
</feature>
<feature type="binding site" evidence="3">
    <location>
        <position position="107"/>
    </location>
    <ligand>
        <name>Mg(2+)</name>
        <dbReference type="ChEBI" id="CHEBI:18420"/>
    </ligand>
</feature>
<keyword evidence="7" id="KW-1185">Reference proteome</keyword>
<organism evidence="6 7">
    <name type="scientific">Actinopolyspora xinjiangensis</name>
    <dbReference type="NCBI Taxonomy" id="405564"/>
    <lineage>
        <taxon>Bacteria</taxon>
        <taxon>Bacillati</taxon>
        <taxon>Actinomycetota</taxon>
        <taxon>Actinomycetes</taxon>
        <taxon>Actinopolysporales</taxon>
        <taxon>Actinopolysporaceae</taxon>
        <taxon>Actinopolyspora</taxon>
    </lineage>
</organism>
<dbReference type="GO" id="GO:0000287">
    <property type="term" value="F:magnesium ion binding"/>
    <property type="evidence" value="ECO:0007669"/>
    <property type="project" value="InterPro"/>
</dbReference>
<dbReference type="SUPFAM" id="SSF56214">
    <property type="entry name" value="4'-phosphopantetheinyl transferase"/>
    <property type="match status" value="1"/>
</dbReference>
<accession>A0A1H0WH44</accession>
<dbReference type="Pfam" id="PF01648">
    <property type="entry name" value="ACPS"/>
    <property type="match status" value="1"/>
</dbReference>
<feature type="domain" description="4'-phosphopantetheinyl transferase N-terminal" evidence="5">
    <location>
        <begin position="27"/>
        <end position="94"/>
    </location>
</feature>
<dbReference type="InterPro" id="IPR008278">
    <property type="entry name" value="4-PPantetheinyl_Trfase_dom"/>
</dbReference>
<dbReference type="PANTHER" id="PTHR38096:SF1">
    <property type="entry name" value="ENTEROBACTIN SYNTHASE COMPONENT D"/>
    <property type="match status" value="1"/>
</dbReference>
<feature type="binding site" evidence="2">
    <location>
        <position position="147"/>
    </location>
    <ligand>
        <name>CoA</name>
        <dbReference type="ChEBI" id="CHEBI:57287"/>
    </ligand>
</feature>
<dbReference type="AlphaFoldDB" id="A0A1H0WH44"/>
<evidence type="ECO:0000313" key="7">
    <source>
        <dbReference type="Proteomes" id="UP000199497"/>
    </source>
</evidence>
<dbReference type="RefSeq" id="WP_092603827.1">
    <property type="nucleotide sequence ID" value="NZ_FNJR01000012.1"/>
</dbReference>
<feature type="binding site" evidence="2">
    <location>
        <position position="151"/>
    </location>
    <ligand>
        <name>CoA</name>
        <dbReference type="ChEBI" id="CHEBI:57287"/>
    </ligand>
</feature>
<dbReference type="Gene3D" id="3.90.470.20">
    <property type="entry name" value="4'-phosphopantetheinyl transferase domain"/>
    <property type="match status" value="1"/>
</dbReference>
<feature type="domain" description="4'-phosphopantetheinyl transferase" evidence="4">
    <location>
        <begin position="101"/>
        <end position="188"/>
    </location>
</feature>
<protein>
    <submittedName>
        <fullName evidence="6">4'-phosphopantetheinyl transferase EntD (Siderophore biosynthesis)</fullName>
    </submittedName>
</protein>
<dbReference type="InterPro" id="IPR003542">
    <property type="entry name" value="Enbac_synth_compD-like"/>
</dbReference>
<dbReference type="GO" id="GO:0009239">
    <property type="term" value="P:enterobactin biosynthetic process"/>
    <property type="evidence" value="ECO:0007669"/>
    <property type="project" value="InterPro"/>
</dbReference>
<dbReference type="GO" id="GO:0005886">
    <property type="term" value="C:plasma membrane"/>
    <property type="evidence" value="ECO:0007669"/>
    <property type="project" value="TreeGrafter"/>
</dbReference>